<dbReference type="EMBL" id="BPLQ01001889">
    <property type="protein sequence ID" value="GIX86439.1"/>
    <property type="molecule type" value="Genomic_DNA"/>
</dbReference>
<proteinExistence type="predicted"/>
<evidence type="ECO:0000313" key="2">
    <source>
        <dbReference type="Proteomes" id="UP001054837"/>
    </source>
</evidence>
<organism evidence="1 2">
    <name type="scientific">Caerostris darwini</name>
    <dbReference type="NCBI Taxonomy" id="1538125"/>
    <lineage>
        <taxon>Eukaryota</taxon>
        <taxon>Metazoa</taxon>
        <taxon>Ecdysozoa</taxon>
        <taxon>Arthropoda</taxon>
        <taxon>Chelicerata</taxon>
        <taxon>Arachnida</taxon>
        <taxon>Araneae</taxon>
        <taxon>Araneomorphae</taxon>
        <taxon>Entelegynae</taxon>
        <taxon>Araneoidea</taxon>
        <taxon>Araneidae</taxon>
        <taxon>Caerostris</taxon>
    </lineage>
</organism>
<protein>
    <submittedName>
        <fullName evidence="1">Uncharacterized protein</fullName>
    </submittedName>
</protein>
<gene>
    <name evidence="1" type="ORF">CDAR_264831</name>
</gene>
<keyword evidence="2" id="KW-1185">Reference proteome</keyword>
<comment type="caution">
    <text evidence="1">The sequence shown here is derived from an EMBL/GenBank/DDBJ whole genome shotgun (WGS) entry which is preliminary data.</text>
</comment>
<reference evidence="1 2" key="1">
    <citation type="submission" date="2021-06" db="EMBL/GenBank/DDBJ databases">
        <title>Caerostris darwini draft genome.</title>
        <authorList>
            <person name="Kono N."/>
            <person name="Arakawa K."/>
        </authorList>
    </citation>
    <scope>NUCLEOTIDE SEQUENCE [LARGE SCALE GENOMIC DNA]</scope>
</reference>
<dbReference type="AlphaFoldDB" id="A0AAV4NNS6"/>
<evidence type="ECO:0000313" key="1">
    <source>
        <dbReference type="EMBL" id="GIX86439.1"/>
    </source>
</evidence>
<feature type="non-terminal residue" evidence="1">
    <location>
        <position position="1"/>
    </location>
</feature>
<sequence length="82" mass="8834">RSSAPSAKKMSDATFESILADLYNSDSLPESTQDDLPQAVSMDLEFLDNLESLTVAGPDGCSMSMDFNDFLNWADTPAPPVT</sequence>
<accession>A0AAV4NNS6</accession>
<name>A0AAV4NNS6_9ARAC</name>
<dbReference type="Proteomes" id="UP001054837">
    <property type="component" value="Unassembled WGS sequence"/>
</dbReference>